<reference evidence="3" key="1">
    <citation type="submission" date="2022-02" db="EMBL/GenBank/DDBJ databases">
        <authorList>
            <person name="Henning P.M."/>
            <person name="McCubbin A.G."/>
            <person name="Shore J.S."/>
        </authorList>
    </citation>
    <scope>NUCLEOTIDE SEQUENCE</scope>
    <source>
        <strain evidence="3">F60SS</strain>
        <tissue evidence="3">Leaves</tissue>
    </source>
</reference>
<feature type="domain" description="DUF4283" evidence="2">
    <location>
        <begin position="142"/>
        <end position="220"/>
    </location>
</feature>
<dbReference type="Proteomes" id="UP001141552">
    <property type="component" value="Unassembled WGS sequence"/>
</dbReference>
<feature type="compositionally biased region" description="Low complexity" evidence="1">
    <location>
        <begin position="67"/>
        <end position="97"/>
    </location>
</feature>
<comment type="caution">
    <text evidence="3">The sequence shown here is derived from an EMBL/GenBank/DDBJ whole genome shotgun (WGS) entry which is preliminary data.</text>
</comment>
<evidence type="ECO:0000259" key="2">
    <source>
        <dbReference type="Pfam" id="PF14111"/>
    </source>
</evidence>
<name>A0A9Q0GJ46_9ROSI</name>
<evidence type="ECO:0000313" key="4">
    <source>
        <dbReference type="Proteomes" id="UP001141552"/>
    </source>
</evidence>
<dbReference type="InterPro" id="IPR040256">
    <property type="entry name" value="At4g02000-like"/>
</dbReference>
<sequence>MVSPIIDASGLVRPKSAIVMELSKLNLSNPKLVATLRLKGKIPANILAPVAFDATELDSTVSSQDVTSGPATSSTSPAVTEAPSAAATAAKKPSDTPGPSWAKVTATNLAPHSLKFVEPILAADQSTISIPPELLAIGRKKYSLCLIRQFMGVAPKIRLIHAIANMLWGRSGVIFVSTYKNDLFLSQFPNESAYSRALHSGPWHVAGIQLMLSPWTSTFQKLDCSSAVYPVWVKFKNVPLELLTNEGLSYIASVVGTPIHGTRTVPNSFETIVQMYALKLISLSLSNMR</sequence>
<evidence type="ECO:0000256" key="1">
    <source>
        <dbReference type="SAM" id="MobiDB-lite"/>
    </source>
</evidence>
<feature type="region of interest" description="Disordered" evidence="1">
    <location>
        <begin position="62"/>
        <end position="101"/>
    </location>
</feature>
<dbReference type="Pfam" id="PF14111">
    <property type="entry name" value="DUF4283"/>
    <property type="match status" value="1"/>
</dbReference>
<accession>A0A9Q0GJ46</accession>
<dbReference type="OrthoDB" id="1751344at2759"/>
<dbReference type="InterPro" id="IPR025558">
    <property type="entry name" value="DUF4283"/>
</dbReference>
<reference evidence="3" key="2">
    <citation type="journal article" date="2023" name="Plants (Basel)">
        <title>Annotation of the Turnera subulata (Passifloraceae) Draft Genome Reveals the S-Locus Evolved after the Divergence of Turneroideae from Passifloroideae in a Stepwise Manner.</title>
        <authorList>
            <person name="Henning P.M."/>
            <person name="Roalson E.H."/>
            <person name="Mir W."/>
            <person name="McCubbin A.G."/>
            <person name="Shore J.S."/>
        </authorList>
    </citation>
    <scope>NUCLEOTIDE SEQUENCE</scope>
    <source>
        <strain evidence="3">F60SS</strain>
    </source>
</reference>
<keyword evidence="4" id="KW-1185">Reference proteome</keyword>
<gene>
    <name evidence="3" type="ORF">Tsubulata_032857</name>
</gene>
<dbReference type="PANTHER" id="PTHR31286:SF180">
    <property type="entry name" value="OS10G0362600 PROTEIN"/>
    <property type="match status" value="1"/>
</dbReference>
<dbReference type="PANTHER" id="PTHR31286">
    <property type="entry name" value="GLYCINE-RICH CELL WALL STRUCTURAL PROTEIN 1.8-LIKE"/>
    <property type="match status" value="1"/>
</dbReference>
<dbReference type="AlphaFoldDB" id="A0A9Q0GJ46"/>
<dbReference type="EMBL" id="JAKUCV010000198">
    <property type="protein sequence ID" value="KAJ4850857.1"/>
    <property type="molecule type" value="Genomic_DNA"/>
</dbReference>
<organism evidence="3 4">
    <name type="scientific">Turnera subulata</name>
    <dbReference type="NCBI Taxonomy" id="218843"/>
    <lineage>
        <taxon>Eukaryota</taxon>
        <taxon>Viridiplantae</taxon>
        <taxon>Streptophyta</taxon>
        <taxon>Embryophyta</taxon>
        <taxon>Tracheophyta</taxon>
        <taxon>Spermatophyta</taxon>
        <taxon>Magnoliopsida</taxon>
        <taxon>eudicotyledons</taxon>
        <taxon>Gunneridae</taxon>
        <taxon>Pentapetalae</taxon>
        <taxon>rosids</taxon>
        <taxon>fabids</taxon>
        <taxon>Malpighiales</taxon>
        <taxon>Passifloraceae</taxon>
        <taxon>Turnera</taxon>
    </lineage>
</organism>
<protein>
    <recommendedName>
        <fullName evidence="2">DUF4283 domain-containing protein</fullName>
    </recommendedName>
</protein>
<evidence type="ECO:0000313" key="3">
    <source>
        <dbReference type="EMBL" id="KAJ4850857.1"/>
    </source>
</evidence>
<proteinExistence type="predicted"/>